<dbReference type="Proteomes" id="UP000823850">
    <property type="component" value="Unassembled WGS sequence"/>
</dbReference>
<name>A0A9D2RE66_9FIRM</name>
<protein>
    <submittedName>
        <fullName evidence="1">DUF4258 domain-containing protein</fullName>
    </submittedName>
</protein>
<dbReference type="Pfam" id="PF14076">
    <property type="entry name" value="DUF4258"/>
    <property type="match status" value="1"/>
</dbReference>
<dbReference type="InterPro" id="IPR025354">
    <property type="entry name" value="DUF4258"/>
</dbReference>
<comment type="caution">
    <text evidence="1">The sequence shown here is derived from an EMBL/GenBank/DDBJ whole genome shotgun (WGS) entry which is preliminary data.</text>
</comment>
<sequence length="104" mass="12099">MELNIEDLRKICTIENLEITLHAAKRLEQRDIKTSDIINCIKSGTIIEQYPTDYPYPSCLILGMAISNRFLHVVIGSDLKALWIVTAYYPDPTKWEPDFRTRKE</sequence>
<accession>A0A9D2RE66</accession>
<gene>
    <name evidence="1" type="ORF">H9913_11965</name>
</gene>
<proteinExistence type="predicted"/>
<reference evidence="1" key="2">
    <citation type="submission" date="2021-04" db="EMBL/GenBank/DDBJ databases">
        <authorList>
            <person name="Gilroy R."/>
        </authorList>
    </citation>
    <scope>NUCLEOTIDE SEQUENCE</scope>
    <source>
        <strain evidence="1">ChiW19-6364</strain>
    </source>
</reference>
<dbReference type="AlphaFoldDB" id="A0A9D2RE66"/>
<dbReference type="EMBL" id="DWUX01000210">
    <property type="protein sequence ID" value="HJD40731.1"/>
    <property type="molecule type" value="Genomic_DNA"/>
</dbReference>
<organism evidence="1 2">
    <name type="scientific">Candidatus Blautia stercoripullorum</name>
    <dbReference type="NCBI Taxonomy" id="2838502"/>
    <lineage>
        <taxon>Bacteria</taxon>
        <taxon>Bacillati</taxon>
        <taxon>Bacillota</taxon>
        <taxon>Clostridia</taxon>
        <taxon>Lachnospirales</taxon>
        <taxon>Lachnospiraceae</taxon>
        <taxon>Blautia</taxon>
    </lineage>
</organism>
<reference evidence="1" key="1">
    <citation type="journal article" date="2021" name="PeerJ">
        <title>Extensive microbial diversity within the chicken gut microbiome revealed by metagenomics and culture.</title>
        <authorList>
            <person name="Gilroy R."/>
            <person name="Ravi A."/>
            <person name="Getino M."/>
            <person name="Pursley I."/>
            <person name="Horton D.L."/>
            <person name="Alikhan N.F."/>
            <person name="Baker D."/>
            <person name="Gharbi K."/>
            <person name="Hall N."/>
            <person name="Watson M."/>
            <person name="Adriaenssens E.M."/>
            <person name="Foster-Nyarko E."/>
            <person name="Jarju S."/>
            <person name="Secka A."/>
            <person name="Antonio M."/>
            <person name="Oren A."/>
            <person name="Chaudhuri R.R."/>
            <person name="La Ragione R."/>
            <person name="Hildebrand F."/>
            <person name="Pallen M.J."/>
        </authorList>
    </citation>
    <scope>NUCLEOTIDE SEQUENCE</scope>
    <source>
        <strain evidence="1">ChiW19-6364</strain>
    </source>
</reference>
<evidence type="ECO:0000313" key="1">
    <source>
        <dbReference type="EMBL" id="HJD40731.1"/>
    </source>
</evidence>
<evidence type="ECO:0000313" key="2">
    <source>
        <dbReference type="Proteomes" id="UP000823850"/>
    </source>
</evidence>